<feature type="transmembrane region" description="Helical" evidence="2">
    <location>
        <begin position="20"/>
        <end position="51"/>
    </location>
</feature>
<dbReference type="Proteomes" id="UP001210380">
    <property type="component" value="Unassembled WGS sequence"/>
</dbReference>
<evidence type="ECO:0000313" key="3">
    <source>
        <dbReference type="EMBL" id="MDA3629749.1"/>
    </source>
</evidence>
<sequence>MNQGPERNTSTDVADLLRAFALRFLVIGLVLAVTGATMLGLVALLAGAGLLHLSPSDRGAAPWISPGGAGAERGRPG</sequence>
<feature type="region of interest" description="Disordered" evidence="1">
    <location>
        <begin position="55"/>
        <end position="77"/>
    </location>
</feature>
<keyword evidence="4" id="KW-1185">Reference proteome</keyword>
<name>A0ABT4V713_9PSEU</name>
<gene>
    <name evidence="3" type="ORF">OU415_30275</name>
</gene>
<proteinExistence type="predicted"/>
<evidence type="ECO:0000313" key="4">
    <source>
        <dbReference type="Proteomes" id="UP001210380"/>
    </source>
</evidence>
<evidence type="ECO:0000256" key="1">
    <source>
        <dbReference type="SAM" id="MobiDB-lite"/>
    </source>
</evidence>
<dbReference type="EMBL" id="JAQGLA010000075">
    <property type="protein sequence ID" value="MDA3629749.1"/>
    <property type="molecule type" value="Genomic_DNA"/>
</dbReference>
<evidence type="ECO:0000256" key="2">
    <source>
        <dbReference type="SAM" id="Phobius"/>
    </source>
</evidence>
<accession>A0ABT4V713</accession>
<dbReference type="RefSeq" id="WP_270952803.1">
    <property type="nucleotide sequence ID" value="NZ_JAQGLA010000075.1"/>
</dbReference>
<protein>
    <submittedName>
        <fullName evidence="3">Uncharacterized protein</fullName>
    </submittedName>
</protein>
<keyword evidence="2" id="KW-0812">Transmembrane</keyword>
<comment type="caution">
    <text evidence="3">The sequence shown here is derived from an EMBL/GenBank/DDBJ whole genome shotgun (WGS) entry which is preliminary data.</text>
</comment>
<keyword evidence="2" id="KW-0472">Membrane</keyword>
<reference evidence="3 4" key="1">
    <citation type="submission" date="2022-11" db="EMBL/GenBank/DDBJ databases">
        <title>Draft genome sequence of Saccharopolyspora sp. WRP15-2 isolated from rhizosphere soils of wild rice in Thailand.</title>
        <authorList>
            <person name="Duangmal K."/>
            <person name="Kammanee S."/>
            <person name="Muangham S."/>
        </authorList>
    </citation>
    <scope>NUCLEOTIDE SEQUENCE [LARGE SCALE GENOMIC DNA]</scope>
    <source>
        <strain evidence="3 4">WRP15-2</strain>
    </source>
</reference>
<organism evidence="3 4">
    <name type="scientific">Saccharopolyspora oryzae</name>
    <dbReference type="NCBI Taxonomy" id="2997343"/>
    <lineage>
        <taxon>Bacteria</taxon>
        <taxon>Bacillati</taxon>
        <taxon>Actinomycetota</taxon>
        <taxon>Actinomycetes</taxon>
        <taxon>Pseudonocardiales</taxon>
        <taxon>Pseudonocardiaceae</taxon>
        <taxon>Saccharopolyspora</taxon>
    </lineage>
</organism>
<keyword evidence="2" id="KW-1133">Transmembrane helix</keyword>